<protein>
    <submittedName>
        <fullName evidence="4">NUDIX domain-containing protein</fullName>
    </submittedName>
</protein>
<dbReference type="Proteomes" id="UP000461409">
    <property type="component" value="Unassembled WGS sequence"/>
</dbReference>
<dbReference type="EMBL" id="WUBR01000003">
    <property type="protein sequence ID" value="MWV29135.1"/>
    <property type="molecule type" value="Genomic_DNA"/>
</dbReference>
<evidence type="ECO:0000313" key="4">
    <source>
        <dbReference type="EMBL" id="MWV29135.1"/>
    </source>
</evidence>
<sequence>MLHLIPAPLHRALYRFGHGLRRLFLRHIAGEVHGCCIIGRDDQGRVLLVRHSYGPPVWALPGGGMHRDEDPQTAALRELREELDCGLAEPIHLGMQSNEFLGSTNHVQIFTGVVVGEPTPDMREVVECRFFALDDLPQKRSATINMRLKLLQDSAD</sequence>
<accession>A0A844XHV4</accession>
<dbReference type="Gene3D" id="3.90.79.10">
    <property type="entry name" value="Nucleoside Triphosphate Pyrophosphohydrolase"/>
    <property type="match status" value="1"/>
</dbReference>
<organism evidence="4 5">
    <name type="scientific">Aurantiacibacter rhizosphaerae</name>
    <dbReference type="NCBI Taxonomy" id="2691582"/>
    <lineage>
        <taxon>Bacteria</taxon>
        <taxon>Pseudomonadati</taxon>
        <taxon>Pseudomonadota</taxon>
        <taxon>Alphaproteobacteria</taxon>
        <taxon>Sphingomonadales</taxon>
        <taxon>Erythrobacteraceae</taxon>
        <taxon>Aurantiacibacter</taxon>
    </lineage>
</organism>
<evidence type="ECO:0000313" key="5">
    <source>
        <dbReference type="Proteomes" id="UP000461409"/>
    </source>
</evidence>
<reference evidence="4 5" key="2">
    <citation type="submission" date="2020-02" db="EMBL/GenBank/DDBJ databases">
        <title>Erythrobacter dongmakensis sp. nov., isolated from a tidal mudflat.</title>
        <authorList>
            <person name="Kim I.S."/>
        </authorList>
    </citation>
    <scope>NUCLEOTIDE SEQUENCE [LARGE SCALE GENOMIC DNA]</scope>
    <source>
        <strain evidence="4 5">GH3-10</strain>
    </source>
</reference>
<keyword evidence="5" id="KW-1185">Reference proteome</keyword>
<comment type="caution">
    <text evidence="4">The sequence shown here is derived from an EMBL/GenBank/DDBJ whole genome shotgun (WGS) entry which is preliminary data.</text>
</comment>
<keyword evidence="2" id="KW-0378">Hydrolase</keyword>
<comment type="cofactor">
    <cofactor evidence="1">
        <name>Mg(2+)</name>
        <dbReference type="ChEBI" id="CHEBI:18420"/>
    </cofactor>
</comment>
<evidence type="ECO:0000256" key="1">
    <source>
        <dbReference type="ARBA" id="ARBA00001946"/>
    </source>
</evidence>
<evidence type="ECO:0000256" key="2">
    <source>
        <dbReference type="ARBA" id="ARBA00022801"/>
    </source>
</evidence>
<gene>
    <name evidence="4" type="ORF">GRF63_14620</name>
</gene>
<dbReference type="GO" id="GO:0016787">
    <property type="term" value="F:hydrolase activity"/>
    <property type="evidence" value="ECO:0007669"/>
    <property type="project" value="UniProtKB-KW"/>
</dbReference>
<dbReference type="PANTHER" id="PTHR43046">
    <property type="entry name" value="GDP-MANNOSE MANNOSYL HYDROLASE"/>
    <property type="match status" value="1"/>
</dbReference>
<dbReference type="SUPFAM" id="SSF55811">
    <property type="entry name" value="Nudix"/>
    <property type="match status" value="1"/>
</dbReference>
<dbReference type="RefSeq" id="WP_160486751.1">
    <property type="nucleotide sequence ID" value="NZ_WUBR01000003.1"/>
</dbReference>
<evidence type="ECO:0000259" key="3">
    <source>
        <dbReference type="PROSITE" id="PS51462"/>
    </source>
</evidence>
<dbReference type="InterPro" id="IPR000086">
    <property type="entry name" value="NUDIX_hydrolase_dom"/>
</dbReference>
<dbReference type="Pfam" id="PF00293">
    <property type="entry name" value="NUDIX"/>
    <property type="match status" value="1"/>
</dbReference>
<dbReference type="AlphaFoldDB" id="A0A844XHV4"/>
<feature type="domain" description="Nudix hydrolase" evidence="3">
    <location>
        <begin position="28"/>
        <end position="156"/>
    </location>
</feature>
<dbReference type="InterPro" id="IPR015797">
    <property type="entry name" value="NUDIX_hydrolase-like_dom_sf"/>
</dbReference>
<name>A0A844XHV4_9SPHN</name>
<proteinExistence type="predicted"/>
<dbReference type="PROSITE" id="PS51462">
    <property type="entry name" value="NUDIX"/>
    <property type="match status" value="1"/>
</dbReference>
<reference evidence="4 5" key="1">
    <citation type="submission" date="2019-12" db="EMBL/GenBank/DDBJ databases">
        <authorList>
            <person name="Lee S.D."/>
        </authorList>
    </citation>
    <scope>NUCLEOTIDE SEQUENCE [LARGE SCALE GENOMIC DNA]</scope>
    <source>
        <strain evidence="4 5">GH3-10</strain>
    </source>
</reference>
<dbReference type="PANTHER" id="PTHR43046:SF16">
    <property type="entry name" value="ADP-RIBOSE PYROPHOSPHATASE YJHB-RELATED"/>
    <property type="match status" value="1"/>
</dbReference>